<dbReference type="SUPFAM" id="SSF52540">
    <property type="entry name" value="P-loop containing nucleoside triphosphate hydrolases"/>
    <property type="match status" value="1"/>
</dbReference>
<dbReference type="PROSITE" id="PS51722">
    <property type="entry name" value="G_TR_2"/>
    <property type="match status" value="1"/>
</dbReference>
<dbReference type="Gene3D" id="2.40.30.10">
    <property type="entry name" value="Translation factors"/>
    <property type="match status" value="1"/>
</dbReference>
<dbReference type="OrthoDB" id="9801591at2"/>
<dbReference type="InterPro" id="IPR020568">
    <property type="entry name" value="Ribosomal_Su5_D2-typ_SF"/>
</dbReference>
<sequence length="759" mass="84687">MPGNLADRFFSYIYKAKFENHRRIFRQDESVSQKPYKKITNMKNYSAKEIKNIVLIGAPGTGKTTLAEAMAFEGKVIDRRGSIEANNTLSDNTDIEHEYKRSIYSTILFTEFMERKLNIIDCPGSDDFCGSLFSAFKVADVGVMVFNAQNGWEVGSEIQARYARVLNKPLIAFVNQLDSDKASFDATLESIRAASRVKPVVVQYPVNPGPGFDAFIDVLLMKMYRFKDENGTREELDIPAEEAEKAQALNKELVEAAAEYDDALMELYFEKGTLTQDDIRSGLKIGVSRRAVMPVFCGSAKRDIGTKRLMEFIINVAPGPLKAPAFLSTEGEEIRADEAAPAVAFIFKSQIEQHIGEISYLRVIRGKITEGMELLNTRTGNKEKLSQLFAVAGKNRIKVTELAAGDIGCTVKLKGTRTNDTLSAPGTPVTIDPIVFPEPRYRAAIKTKDQADDEKLGKLLNDAKYEDPTILVDYSKELKQTIIQGQGEHHLNILRSRIASENKLQYDYIAPKIPYRETITKVAQADYRHKKQSGGAGQFGEVHLLIEPYTEGMPEPKSYKIPGKGELAVNIKGKEEYDLPWGGKLQFYTAIVGGAIDARFMPAILKGIMEKMDEGPLTGSYARDIRVIVYDGKMHPVDSNEISFKLAARNAFKEAFRNAGPKIMEPIYDVEVLTPSDYMGAVMSDLQNRRAMIMGMESDKGFDRLNARVPLAELYRYSTTLSSLSSGAATYTMKFASYEQVPADVQDKLLKAYTDTDEE</sequence>
<comment type="caution">
    <text evidence="7">The sequence shown here is derived from an EMBL/GenBank/DDBJ whole genome shotgun (WGS) entry which is preliminary data.</text>
</comment>
<dbReference type="InterPro" id="IPR035649">
    <property type="entry name" value="EFG_V"/>
</dbReference>
<dbReference type="SUPFAM" id="SSF50447">
    <property type="entry name" value="Translation proteins"/>
    <property type="match status" value="1"/>
</dbReference>
<dbReference type="CDD" id="cd04088">
    <property type="entry name" value="EFG_mtEFG_II"/>
    <property type="match status" value="1"/>
</dbReference>
<dbReference type="RefSeq" id="WP_004328305.1">
    <property type="nucleotide sequence ID" value="NZ_DS499577.1"/>
</dbReference>
<dbReference type="InterPro" id="IPR041095">
    <property type="entry name" value="EFG_II"/>
</dbReference>
<dbReference type="PANTHER" id="PTHR43261:SF6">
    <property type="entry name" value="ELONGATION FACTOR G-LIKE PROTEIN"/>
    <property type="match status" value="1"/>
</dbReference>
<dbReference type="CDD" id="cd03713">
    <property type="entry name" value="EFG_mtEFG_C"/>
    <property type="match status" value="1"/>
</dbReference>
<dbReference type="InterPro" id="IPR005517">
    <property type="entry name" value="Transl_elong_EFG/EF2_IV"/>
</dbReference>
<dbReference type="InterPro" id="IPR053905">
    <property type="entry name" value="EF-G-like_DII"/>
</dbReference>
<dbReference type="SUPFAM" id="SSF54211">
    <property type="entry name" value="Ribosomal protein S5 domain 2-like"/>
    <property type="match status" value="1"/>
</dbReference>
<dbReference type="Pfam" id="PF03764">
    <property type="entry name" value="EFG_IV"/>
    <property type="match status" value="2"/>
</dbReference>
<dbReference type="CDD" id="cd01434">
    <property type="entry name" value="EFG_mtEFG1_IV"/>
    <property type="match status" value="1"/>
</dbReference>
<dbReference type="Gene3D" id="3.30.230.10">
    <property type="match status" value="1"/>
</dbReference>
<keyword evidence="8" id="KW-1185">Reference proteome</keyword>
<dbReference type="Pfam" id="PF14492">
    <property type="entry name" value="EFG_III"/>
    <property type="match status" value="1"/>
</dbReference>
<evidence type="ECO:0000256" key="2">
    <source>
        <dbReference type="ARBA" id="ARBA00017872"/>
    </source>
</evidence>
<keyword evidence="7" id="KW-0251">Elongation factor</keyword>
<gene>
    <name evidence="7" type="ORF">ALIPUT_02256</name>
</gene>
<dbReference type="Pfam" id="PF00679">
    <property type="entry name" value="EFG_C"/>
    <property type="match status" value="1"/>
</dbReference>
<evidence type="ECO:0000256" key="4">
    <source>
        <dbReference type="ARBA" id="ARBA00023134"/>
    </source>
</evidence>
<dbReference type="HOGENOM" id="CLU_002794_4_2_10"/>
<dbReference type="Proteomes" id="UP000005819">
    <property type="component" value="Unassembled WGS sequence"/>
</dbReference>
<dbReference type="InterPro" id="IPR047872">
    <property type="entry name" value="EFG_IV"/>
</dbReference>
<reference evidence="7" key="1">
    <citation type="submission" date="2007-10" db="EMBL/GenBank/DDBJ databases">
        <authorList>
            <person name="Fulton L."/>
            <person name="Clifton S."/>
            <person name="Fulton B."/>
            <person name="Xu J."/>
            <person name="Minx P."/>
            <person name="Pepin K.H."/>
            <person name="Johnson M."/>
            <person name="Thiruvilangam P."/>
            <person name="Bhonagiri V."/>
            <person name="Nash W.E."/>
            <person name="Mardis E.R."/>
            <person name="Wilson R.K."/>
        </authorList>
    </citation>
    <scope>NUCLEOTIDE SEQUENCE [LARGE SCALE GENOMIC DNA]</scope>
    <source>
        <strain evidence="7">DSM 17216</strain>
    </source>
</reference>
<comment type="function">
    <text evidence="5">Catalyzes the GTP-dependent ribosomal translocation step during translation elongation. During this step, the ribosome changes from the pre-translocational (PRE) to the post-translocational (POST) state as the newly formed A-site-bound peptidyl-tRNA and P-site-bound deacylated tRNA move to the P and E sites, respectively. Catalyzes the coordinated movement of the two tRNA molecules, the mRNA and conformational changes in the ribosome.</text>
</comment>
<keyword evidence="7" id="KW-0648">Protein biosynthesis</keyword>
<proteinExistence type="predicted"/>
<dbReference type="GO" id="GO:0005525">
    <property type="term" value="F:GTP binding"/>
    <property type="evidence" value="ECO:0007669"/>
    <property type="project" value="UniProtKB-KW"/>
</dbReference>
<evidence type="ECO:0000256" key="1">
    <source>
        <dbReference type="ARBA" id="ARBA00013902"/>
    </source>
</evidence>
<dbReference type="Gene3D" id="3.30.70.240">
    <property type="match status" value="1"/>
</dbReference>
<dbReference type="EMBL" id="ABFK02000020">
    <property type="protein sequence ID" value="EDS02726.1"/>
    <property type="molecule type" value="Genomic_DNA"/>
</dbReference>
<dbReference type="InterPro" id="IPR035647">
    <property type="entry name" value="EFG_III/V"/>
</dbReference>
<dbReference type="GO" id="GO:0032790">
    <property type="term" value="P:ribosome disassembly"/>
    <property type="evidence" value="ECO:0007669"/>
    <property type="project" value="TreeGrafter"/>
</dbReference>
<evidence type="ECO:0000313" key="8">
    <source>
        <dbReference type="Proteomes" id="UP000005819"/>
    </source>
</evidence>
<dbReference type="InterPro" id="IPR027417">
    <property type="entry name" value="P-loop_NTPase"/>
</dbReference>
<dbReference type="Gene3D" id="3.30.70.870">
    <property type="entry name" value="Elongation Factor G (Translational Gtpase), domain 3"/>
    <property type="match status" value="1"/>
</dbReference>
<dbReference type="InterPro" id="IPR000640">
    <property type="entry name" value="EFG_V-like"/>
</dbReference>
<evidence type="ECO:0000313" key="7">
    <source>
        <dbReference type="EMBL" id="EDS02726.1"/>
    </source>
</evidence>
<dbReference type="AlphaFoldDB" id="B0MYP0"/>
<dbReference type="FunFam" id="3.30.70.240:FF:000001">
    <property type="entry name" value="Elongation factor G"/>
    <property type="match status" value="1"/>
</dbReference>
<dbReference type="SMART" id="SM00838">
    <property type="entry name" value="EFG_C"/>
    <property type="match status" value="1"/>
</dbReference>
<dbReference type="Pfam" id="PF22042">
    <property type="entry name" value="EF-G_D2"/>
    <property type="match status" value="1"/>
</dbReference>
<evidence type="ECO:0000256" key="3">
    <source>
        <dbReference type="ARBA" id="ARBA00022741"/>
    </source>
</evidence>
<dbReference type="Gene3D" id="3.40.50.300">
    <property type="entry name" value="P-loop containing nucleotide triphosphate hydrolases"/>
    <property type="match status" value="1"/>
</dbReference>
<dbReference type="InterPro" id="IPR009000">
    <property type="entry name" value="Transl_B-barrel_sf"/>
</dbReference>
<accession>B0MYP0</accession>
<dbReference type="PANTHER" id="PTHR43261">
    <property type="entry name" value="TRANSLATION ELONGATION FACTOR G-RELATED"/>
    <property type="match status" value="1"/>
</dbReference>
<feature type="domain" description="Tr-type G" evidence="6">
    <location>
        <begin position="48"/>
        <end position="321"/>
    </location>
</feature>
<dbReference type="Pfam" id="PF00009">
    <property type="entry name" value="GTP_EFTU"/>
    <property type="match status" value="1"/>
</dbReference>
<dbReference type="eggNOG" id="COG0480">
    <property type="taxonomic scope" value="Bacteria"/>
</dbReference>
<organism evidence="7 8">
    <name type="scientific">Alistipes putredinis DSM 17216</name>
    <dbReference type="NCBI Taxonomy" id="445970"/>
    <lineage>
        <taxon>Bacteria</taxon>
        <taxon>Pseudomonadati</taxon>
        <taxon>Bacteroidota</taxon>
        <taxon>Bacteroidia</taxon>
        <taxon>Bacteroidales</taxon>
        <taxon>Rikenellaceae</taxon>
        <taxon>Alistipes</taxon>
    </lineage>
</organism>
<keyword evidence="4" id="KW-0342">GTP-binding</keyword>
<dbReference type="GeneID" id="73802721"/>
<dbReference type="InterPro" id="IPR000795">
    <property type="entry name" value="T_Tr_GTP-bd_dom"/>
</dbReference>
<protein>
    <recommendedName>
        <fullName evidence="2">Elongation factor G</fullName>
    </recommendedName>
    <alternativeName>
        <fullName evidence="1">Tetracycline resistance protein TetQ</fullName>
    </alternativeName>
</protein>
<dbReference type="GO" id="GO:0003746">
    <property type="term" value="F:translation elongation factor activity"/>
    <property type="evidence" value="ECO:0007669"/>
    <property type="project" value="UniProtKB-KW"/>
</dbReference>
<dbReference type="GO" id="GO:0003924">
    <property type="term" value="F:GTPase activity"/>
    <property type="evidence" value="ECO:0007669"/>
    <property type="project" value="InterPro"/>
</dbReference>
<dbReference type="SMART" id="SM00889">
    <property type="entry name" value="EFG_IV"/>
    <property type="match status" value="1"/>
</dbReference>
<dbReference type="SUPFAM" id="SSF54980">
    <property type="entry name" value="EF-G C-terminal domain-like"/>
    <property type="match status" value="2"/>
</dbReference>
<dbReference type="InterPro" id="IPR014721">
    <property type="entry name" value="Ribsml_uS5_D2-typ_fold_subgr"/>
</dbReference>
<reference evidence="7" key="2">
    <citation type="submission" date="2013-09" db="EMBL/GenBank/DDBJ databases">
        <title>Draft genome sequence of Alistipes putredinis (DSM 17216).</title>
        <authorList>
            <person name="Sudarsanam P."/>
            <person name="Ley R."/>
            <person name="Guruge J."/>
            <person name="Turnbaugh P.J."/>
            <person name="Mahowald M."/>
            <person name="Liep D."/>
            <person name="Gordon J."/>
        </authorList>
    </citation>
    <scope>NUCLEOTIDE SEQUENCE</scope>
    <source>
        <strain evidence="7">DSM 17216</strain>
    </source>
</reference>
<dbReference type="CDD" id="cd04170">
    <property type="entry name" value="EF-G_bact"/>
    <property type="match status" value="1"/>
</dbReference>
<evidence type="ECO:0000259" key="6">
    <source>
        <dbReference type="PROSITE" id="PS51722"/>
    </source>
</evidence>
<keyword evidence="3" id="KW-0547">Nucleotide-binding</keyword>
<name>B0MYP0_9BACT</name>
<evidence type="ECO:0000256" key="5">
    <source>
        <dbReference type="ARBA" id="ARBA00024731"/>
    </source>
</evidence>
<dbReference type="NCBIfam" id="NF009381">
    <property type="entry name" value="PRK12740.1-5"/>
    <property type="match status" value="1"/>
</dbReference>